<evidence type="ECO:0000313" key="7">
    <source>
        <dbReference type="EMBL" id="CAJ0800458.1"/>
    </source>
</evidence>
<dbReference type="SMART" id="SM00052">
    <property type="entry name" value="EAL"/>
    <property type="match status" value="1"/>
</dbReference>
<dbReference type="Gene3D" id="3.30.70.270">
    <property type="match status" value="1"/>
</dbReference>
<evidence type="ECO:0008006" key="10">
    <source>
        <dbReference type="Google" id="ProtNLM"/>
    </source>
</evidence>
<evidence type="ECO:0000259" key="4">
    <source>
        <dbReference type="PROSITE" id="PS50883"/>
    </source>
</evidence>
<dbReference type="NCBIfam" id="TIGR00254">
    <property type="entry name" value="GGDEF"/>
    <property type="match status" value="1"/>
</dbReference>
<dbReference type="FunFam" id="3.30.70.270:FF:000001">
    <property type="entry name" value="Diguanylate cyclase domain protein"/>
    <property type="match status" value="1"/>
</dbReference>
<dbReference type="PROSITE" id="PS50112">
    <property type="entry name" value="PAS"/>
    <property type="match status" value="2"/>
</dbReference>
<dbReference type="InterPro" id="IPR029016">
    <property type="entry name" value="GAF-like_dom_sf"/>
</dbReference>
<dbReference type="InterPro" id="IPR035919">
    <property type="entry name" value="EAL_sf"/>
</dbReference>
<evidence type="ECO:0000313" key="8">
    <source>
        <dbReference type="Proteomes" id="UP001189756"/>
    </source>
</evidence>
<dbReference type="InterPro" id="IPR052155">
    <property type="entry name" value="Biofilm_reg_signaling"/>
</dbReference>
<dbReference type="RefSeq" id="WP_012430271.1">
    <property type="nucleotide sequence ID" value="NZ_CATWDO010000004.1"/>
</dbReference>
<dbReference type="NCBIfam" id="TIGR00229">
    <property type="entry name" value="sensory_box"/>
    <property type="match status" value="1"/>
</dbReference>
<dbReference type="PANTHER" id="PTHR44757">
    <property type="entry name" value="DIGUANYLATE CYCLASE DGCP"/>
    <property type="match status" value="1"/>
</dbReference>
<dbReference type="GO" id="GO:0006355">
    <property type="term" value="P:regulation of DNA-templated transcription"/>
    <property type="evidence" value="ECO:0007669"/>
    <property type="project" value="InterPro"/>
</dbReference>
<reference evidence="7 9" key="1">
    <citation type="submission" date="2023-07" db="EMBL/GenBank/DDBJ databases">
        <authorList>
            <person name="Peeters C."/>
        </authorList>
    </citation>
    <scope>NUCLEOTIDE SEQUENCE</scope>
    <source>
        <strain evidence="6 9">LMG 18095</strain>
        <strain evidence="7">R-77560</strain>
    </source>
</reference>
<gene>
    <name evidence="6" type="ORF">LMG18095_00841</name>
    <name evidence="7" type="ORF">R77560_03459</name>
</gene>
<organism evidence="7 8">
    <name type="scientific">Ralstonia thomasii</name>
    <dbReference type="NCBI Taxonomy" id="3058596"/>
    <lineage>
        <taxon>Bacteria</taxon>
        <taxon>Pseudomonadati</taxon>
        <taxon>Pseudomonadota</taxon>
        <taxon>Betaproteobacteria</taxon>
        <taxon>Burkholderiales</taxon>
        <taxon>Burkholderiaceae</taxon>
        <taxon>Ralstonia</taxon>
    </lineage>
</organism>
<dbReference type="InterPro" id="IPR000700">
    <property type="entry name" value="PAS-assoc_C"/>
</dbReference>
<dbReference type="SMART" id="SM00267">
    <property type="entry name" value="GGDEF"/>
    <property type="match status" value="1"/>
</dbReference>
<feature type="domain" description="PAC" evidence="3">
    <location>
        <begin position="423"/>
        <end position="476"/>
    </location>
</feature>
<dbReference type="SUPFAM" id="SSF55073">
    <property type="entry name" value="Nucleotide cyclase"/>
    <property type="match status" value="1"/>
</dbReference>
<dbReference type="Proteomes" id="UP001189756">
    <property type="component" value="Unassembled WGS sequence"/>
</dbReference>
<dbReference type="PROSITE" id="PS50113">
    <property type="entry name" value="PAC"/>
    <property type="match status" value="1"/>
</dbReference>
<dbReference type="PROSITE" id="PS50887">
    <property type="entry name" value="GGDEF"/>
    <property type="match status" value="1"/>
</dbReference>
<dbReference type="EMBL" id="CATZAR010000001">
    <property type="protein sequence ID" value="CAJ0781694.1"/>
    <property type="molecule type" value="Genomic_DNA"/>
</dbReference>
<sequence>MTQFLPAQAGASPADVAPSPEAAQRPVAVTAGAMAEGRNTDFDALSRLSSDAVLLTVDGRLVQANPAAARLLGAQDPAQLAGLQLAGLIHPDDVAQVVPRLAGMVSSGVSAQPVEHRLVRADYTHVLVASEAAACEHEGQPAVMLVLREAVSRHALERHAVQARAEALHARRLLASENAVLAQLASNATLSTVLRHLCLYVEQVYPNAMSALLLLDAGSQTLRVAAAPTLPAAYAATLENSPVGPEAGACGCAMYLGDTVFIDSIATDPRWQRERTAALAAGFASAWALPIRSSRGDKLGVLALFYRQPCMPVEEEQHFLDDVTHLAGVAIQKDNVERGLAESEERYRLAISNLHEGVVIISPDGVVQAANASAERILRVRPGQLVGRNRLDPIQRVVDEYGKEIGSTMMPSGQVLRTGEPIFGRVYGLLLKTGELMWVRQNIIPIRRHAEPTPSSVMLSFADITDIKRAEQRLRHLAAHDALTGLTNRSFFIAHLESAIESARDESRELALFFLDLDRFKSVNDTAGHACGDTLLQSAAARLTDCIGPGDVIARLGGDEFVILIDQRVEGKRIALLAERLLQAMREPFDTVNGRYYLGVSIGVALYPHDGISGSDLLRSADAAMYRAKQNGRNRAQFYTAELNARLQRRYMLENALRDARENNELQLVYQPKYDLASHRIVGAEALLRWNSAKLGAISPVEFIPVAEETGLIVPIGAWVLRRACEQAVIWYEALGYDFRMAVNLSARQFQAGDVVPMIEQTLADSGLPPTALEVEITESLLMGGADEVRPMFDALTAQGIRISIDDFGTGYSSLSYLQRFPISNVKIDRSFITGIPHDPDSVALTEAIVAMARALGMTVTAEGVEDADQVEFLAKAGCQEIQGYYIGKPVTAEGFDRLLRAHLSVVDAGVRAALG</sequence>
<dbReference type="PIRSF" id="PIRSF005925">
    <property type="entry name" value="Dos"/>
    <property type="match status" value="1"/>
</dbReference>
<feature type="domain" description="PAS" evidence="2">
    <location>
        <begin position="343"/>
        <end position="391"/>
    </location>
</feature>
<evidence type="ECO:0000259" key="5">
    <source>
        <dbReference type="PROSITE" id="PS50887"/>
    </source>
</evidence>
<dbReference type="SMART" id="SM00091">
    <property type="entry name" value="PAS"/>
    <property type="match status" value="2"/>
</dbReference>
<dbReference type="SUPFAM" id="SSF141868">
    <property type="entry name" value="EAL domain-like"/>
    <property type="match status" value="1"/>
</dbReference>
<dbReference type="InterPro" id="IPR043128">
    <property type="entry name" value="Rev_trsase/Diguanyl_cyclase"/>
</dbReference>
<dbReference type="InterPro" id="IPR001633">
    <property type="entry name" value="EAL_dom"/>
</dbReference>
<dbReference type="Pfam" id="PF00990">
    <property type="entry name" value="GGDEF"/>
    <property type="match status" value="1"/>
</dbReference>
<dbReference type="Pfam" id="PF00989">
    <property type="entry name" value="PAS"/>
    <property type="match status" value="2"/>
</dbReference>
<evidence type="ECO:0000313" key="9">
    <source>
        <dbReference type="Proteomes" id="UP001189773"/>
    </source>
</evidence>
<feature type="domain" description="PAS" evidence="2">
    <location>
        <begin position="44"/>
        <end position="108"/>
    </location>
</feature>
<dbReference type="CDD" id="cd00130">
    <property type="entry name" value="PAS"/>
    <property type="match status" value="2"/>
</dbReference>
<dbReference type="InterPro" id="IPR012226">
    <property type="entry name" value="Diguanyl_cyclase/Pdiesterase"/>
</dbReference>
<dbReference type="GO" id="GO:0003824">
    <property type="term" value="F:catalytic activity"/>
    <property type="evidence" value="ECO:0007669"/>
    <property type="project" value="UniProtKB-ARBA"/>
</dbReference>
<protein>
    <recommendedName>
        <fullName evidence="10">Signal transduction protein eal-ggdef domains</fullName>
    </recommendedName>
</protein>
<dbReference type="Gene3D" id="3.30.450.20">
    <property type="entry name" value="PAS domain"/>
    <property type="match status" value="2"/>
</dbReference>
<dbReference type="CDD" id="cd01948">
    <property type="entry name" value="EAL"/>
    <property type="match status" value="1"/>
</dbReference>
<dbReference type="CDD" id="cd01949">
    <property type="entry name" value="GGDEF"/>
    <property type="match status" value="1"/>
</dbReference>
<dbReference type="InterPro" id="IPR035965">
    <property type="entry name" value="PAS-like_dom_sf"/>
</dbReference>
<comment type="caution">
    <text evidence="7">The sequence shown here is derived from an EMBL/GenBank/DDBJ whole genome shotgun (WGS) entry which is preliminary data.</text>
</comment>
<feature type="domain" description="GGDEF" evidence="5">
    <location>
        <begin position="508"/>
        <end position="641"/>
    </location>
</feature>
<dbReference type="AlphaFoldDB" id="A0AAD2F1S5"/>
<dbReference type="PROSITE" id="PS50883">
    <property type="entry name" value="EAL"/>
    <property type="match status" value="1"/>
</dbReference>
<dbReference type="EMBL" id="CATZAZ010000008">
    <property type="protein sequence ID" value="CAJ0800458.1"/>
    <property type="molecule type" value="Genomic_DNA"/>
</dbReference>
<dbReference type="InterPro" id="IPR013767">
    <property type="entry name" value="PAS_fold"/>
</dbReference>
<dbReference type="InterPro" id="IPR000160">
    <property type="entry name" value="GGDEF_dom"/>
</dbReference>
<evidence type="ECO:0000256" key="1">
    <source>
        <dbReference type="SAM" id="MobiDB-lite"/>
    </source>
</evidence>
<dbReference type="Proteomes" id="UP001189773">
    <property type="component" value="Unassembled WGS sequence"/>
</dbReference>
<evidence type="ECO:0000313" key="6">
    <source>
        <dbReference type="EMBL" id="CAJ0781694.1"/>
    </source>
</evidence>
<name>A0AAD2F1S5_9RALS</name>
<accession>A0AAD2F1S5</accession>
<dbReference type="SUPFAM" id="SSF55785">
    <property type="entry name" value="PYP-like sensor domain (PAS domain)"/>
    <property type="match status" value="2"/>
</dbReference>
<dbReference type="Gene3D" id="3.20.20.450">
    <property type="entry name" value="EAL domain"/>
    <property type="match status" value="1"/>
</dbReference>
<dbReference type="InterPro" id="IPR029787">
    <property type="entry name" value="Nucleotide_cyclase"/>
</dbReference>
<evidence type="ECO:0000259" key="2">
    <source>
        <dbReference type="PROSITE" id="PS50112"/>
    </source>
</evidence>
<dbReference type="InterPro" id="IPR003018">
    <property type="entry name" value="GAF"/>
</dbReference>
<feature type="region of interest" description="Disordered" evidence="1">
    <location>
        <begin position="1"/>
        <end position="24"/>
    </location>
</feature>
<dbReference type="Pfam" id="PF13185">
    <property type="entry name" value="GAF_2"/>
    <property type="match status" value="1"/>
</dbReference>
<dbReference type="Pfam" id="PF00563">
    <property type="entry name" value="EAL"/>
    <property type="match status" value="1"/>
</dbReference>
<dbReference type="InterPro" id="IPR000014">
    <property type="entry name" value="PAS"/>
</dbReference>
<dbReference type="SUPFAM" id="SSF55781">
    <property type="entry name" value="GAF domain-like"/>
    <property type="match status" value="1"/>
</dbReference>
<dbReference type="PANTHER" id="PTHR44757:SF2">
    <property type="entry name" value="BIOFILM ARCHITECTURE MAINTENANCE PROTEIN MBAA"/>
    <property type="match status" value="1"/>
</dbReference>
<dbReference type="Gene3D" id="3.30.450.40">
    <property type="match status" value="1"/>
</dbReference>
<feature type="domain" description="EAL" evidence="4">
    <location>
        <begin position="650"/>
        <end position="904"/>
    </location>
</feature>
<keyword evidence="9" id="KW-1185">Reference proteome</keyword>
<evidence type="ECO:0000259" key="3">
    <source>
        <dbReference type="PROSITE" id="PS50113"/>
    </source>
</evidence>
<proteinExistence type="predicted"/>